<accession>A0ABS9NTK2</accession>
<gene>
    <name evidence="11 16" type="primary">guaB</name>
    <name evidence="16" type="ORF">MB818_01945</name>
</gene>
<dbReference type="PROSITE" id="PS00487">
    <property type="entry name" value="IMP_DH_GMP_RED"/>
    <property type="match status" value="1"/>
</dbReference>
<evidence type="ECO:0000256" key="10">
    <source>
        <dbReference type="ARBA" id="ARBA00048028"/>
    </source>
</evidence>
<feature type="domain" description="CBS" evidence="15">
    <location>
        <begin position="151"/>
        <end position="208"/>
    </location>
</feature>
<dbReference type="NCBIfam" id="TIGR01302">
    <property type="entry name" value="IMP_dehydrog"/>
    <property type="match status" value="1"/>
</dbReference>
<feature type="binding site" evidence="11">
    <location>
        <begin position="333"/>
        <end position="335"/>
    </location>
    <ligand>
        <name>IMP</name>
        <dbReference type="ChEBI" id="CHEBI:58053"/>
    </ligand>
</feature>
<keyword evidence="7 11" id="KW-0560">Oxidoreductase</keyword>
<feature type="binding site" evidence="11">
    <location>
        <begin position="295"/>
        <end position="297"/>
    </location>
    <ligand>
        <name>NAD(+)</name>
        <dbReference type="ChEBI" id="CHEBI:57540"/>
    </ligand>
</feature>
<comment type="function">
    <text evidence="11">Catalyzes the conversion of inosine 5'-phosphate (IMP) to xanthosine 5'-phosphate (XMP), the first committed and rate-limiting step in the de novo synthesis of guanine nucleotides, and therefore plays an important role in the regulation of cell growth.</text>
</comment>
<comment type="similarity">
    <text evidence="2 11 13">Belongs to the IMPDH/GMPR family.</text>
</comment>
<keyword evidence="4 11" id="KW-0332">GMP biosynthesis</keyword>
<dbReference type="InterPro" id="IPR013785">
    <property type="entry name" value="Aldolase_TIM"/>
</dbReference>
<reference evidence="16" key="1">
    <citation type="submission" date="2022-02" db="EMBL/GenBank/DDBJ databases">
        <title>The genome sequence of Ruegeria sp. 1NDH52C.</title>
        <authorList>
            <person name="Du J."/>
        </authorList>
    </citation>
    <scope>NUCLEOTIDE SEQUENCE</scope>
    <source>
        <strain evidence="16">1NDH52C</strain>
    </source>
</reference>
<feature type="binding site" evidence="11">
    <location>
        <position position="410"/>
    </location>
    <ligand>
        <name>IMP</name>
        <dbReference type="ChEBI" id="CHEBI:58053"/>
    </ligand>
</feature>
<dbReference type="EMBL" id="JAKOEM010000001">
    <property type="protein sequence ID" value="MCG6556945.1"/>
    <property type="molecule type" value="Genomic_DNA"/>
</dbReference>
<keyword evidence="3 11" id="KW-0479">Metal-binding</keyword>
<dbReference type="Gene3D" id="3.20.20.70">
    <property type="entry name" value="Aldolase class I"/>
    <property type="match status" value="1"/>
</dbReference>
<comment type="pathway">
    <text evidence="11 14">Purine metabolism; XMP biosynthesis via de novo pathway; XMP from IMP: step 1/1.</text>
</comment>
<feature type="binding site" evidence="11">
    <location>
        <position position="465"/>
    </location>
    <ligand>
        <name>K(+)</name>
        <dbReference type="ChEBI" id="CHEBI:29103"/>
        <note>ligand shared between two tetrameric partners</note>
    </ligand>
</feature>
<sequence>MQIREALTFDDVLLVPAASSVLPSTADTRTRVTREIKLNIPLLSSAMDTVTEARMAIAMAQAGGMGVIHKNLSVDEQAREVRRVKRFESGIVYNPVTLRPDQTIADAKALVERYNFTGFPVTDDRGHIVGIVTNRDMRFATSDDMPVSAVMTTSDLAMLAEPADLDEAKSLMRARRIEKLLVHDGQGRLTGLLTLKDTEQAVLNPTACKDHLGRLRVAAASSVGDSGFARSEALIDAGVDIVVVDTAHGHSAGVIDAVRRIKQQSNMVQVIAGNVATADATKALIDAGADAVKVGIGPGSICTTRMVAGVGVPQLTAIMDCAQAAGDVPVIADGGIKFSGDFAKAIAAGASCAMVGSMIAGTDESPGEVILYQGRSFKSYRGMGSLGAMARGSADRYFQKDAASDKLVPEGIEGQVPYKGSASAVIHQLVGGLRAAMGYTGCATVAEMRQNCQFVKITGAGLKESHVHDVQITRESPNYRIG</sequence>
<name>A0ABS9NTK2_9RHOB</name>
<feature type="binding site" evidence="11">
    <location>
        <begin position="380"/>
        <end position="384"/>
    </location>
    <ligand>
        <name>IMP</name>
        <dbReference type="ChEBI" id="CHEBI:58053"/>
    </ligand>
</feature>
<dbReference type="GO" id="GO:0003938">
    <property type="term" value="F:IMP dehydrogenase activity"/>
    <property type="evidence" value="ECO:0007669"/>
    <property type="project" value="UniProtKB-EC"/>
</dbReference>
<feature type="active site" description="Thioimidate intermediate" evidence="11">
    <location>
        <position position="302"/>
    </location>
</feature>
<dbReference type="SMART" id="SM00116">
    <property type="entry name" value="CBS"/>
    <property type="match status" value="2"/>
</dbReference>
<dbReference type="Proteomes" id="UP001165279">
    <property type="component" value="Unassembled WGS sequence"/>
</dbReference>
<feature type="binding site" description="in other chain" evidence="11">
    <location>
        <position position="299"/>
    </location>
    <ligand>
        <name>K(+)</name>
        <dbReference type="ChEBI" id="CHEBI:29103"/>
        <note>ligand shared between two tetrameric partners</note>
    </ligand>
</feature>
<feature type="binding site" evidence="11">
    <location>
        <position position="300"/>
    </location>
    <ligand>
        <name>IMP</name>
        <dbReference type="ChEBI" id="CHEBI:58053"/>
    </ligand>
</feature>
<dbReference type="Pfam" id="PF00478">
    <property type="entry name" value="IMPDH"/>
    <property type="match status" value="1"/>
</dbReference>
<feature type="binding site" evidence="11">
    <location>
        <position position="464"/>
    </location>
    <ligand>
        <name>K(+)</name>
        <dbReference type="ChEBI" id="CHEBI:29103"/>
        <note>ligand shared between two tetrameric partners</note>
    </ligand>
</feature>
<evidence type="ECO:0000256" key="9">
    <source>
        <dbReference type="ARBA" id="ARBA00023122"/>
    </source>
</evidence>
<protein>
    <recommendedName>
        <fullName evidence="11 14">Inosine-5'-monophosphate dehydrogenase</fullName>
        <shortName evidence="11">IMP dehydrogenase</shortName>
        <shortName evidence="11">IMPD</shortName>
        <shortName evidence="11">IMPDH</shortName>
        <ecNumber evidence="11 14">1.1.1.205</ecNumber>
    </recommendedName>
</protein>
<comment type="subunit">
    <text evidence="11">Homotetramer.</text>
</comment>
<evidence type="ECO:0000256" key="1">
    <source>
        <dbReference type="ARBA" id="ARBA00001958"/>
    </source>
</evidence>
<keyword evidence="9 12" id="KW-0129">CBS domain</keyword>
<keyword evidence="5 11" id="KW-0658">Purine biosynthesis</keyword>
<evidence type="ECO:0000256" key="3">
    <source>
        <dbReference type="ARBA" id="ARBA00022723"/>
    </source>
</evidence>
<keyword evidence="6 11" id="KW-0630">Potassium</keyword>
<evidence type="ECO:0000256" key="7">
    <source>
        <dbReference type="ARBA" id="ARBA00023002"/>
    </source>
</evidence>
<evidence type="ECO:0000256" key="8">
    <source>
        <dbReference type="ARBA" id="ARBA00023027"/>
    </source>
</evidence>
<dbReference type="EC" id="1.1.1.205" evidence="11 14"/>
<dbReference type="InterPro" id="IPR046342">
    <property type="entry name" value="CBS_dom_sf"/>
</dbReference>
<feature type="binding site" description="in other chain" evidence="11">
    <location>
        <position position="297"/>
    </location>
    <ligand>
        <name>K(+)</name>
        <dbReference type="ChEBI" id="CHEBI:29103"/>
        <note>ligand shared between two tetrameric partners</note>
    </ligand>
</feature>
<dbReference type="SMART" id="SM01240">
    <property type="entry name" value="IMPDH"/>
    <property type="match status" value="1"/>
</dbReference>
<dbReference type="InterPro" id="IPR001093">
    <property type="entry name" value="IMP_DH_GMPRt"/>
</dbReference>
<evidence type="ECO:0000256" key="4">
    <source>
        <dbReference type="ARBA" id="ARBA00022749"/>
    </source>
</evidence>
<dbReference type="InterPro" id="IPR005990">
    <property type="entry name" value="IMP_DH"/>
</dbReference>
<evidence type="ECO:0000256" key="6">
    <source>
        <dbReference type="ARBA" id="ARBA00022958"/>
    </source>
</evidence>
<dbReference type="SUPFAM" id="SSF54631">
    <property type="entry name" value="CBS-domain pair"/>
    <property type="match status" value="1"/>
</dbReference>
<comment type="catalytic activity">
    <reaction evidence="10 11 14">
        <text>IMP + NAD(+) + H2O = XMP + NADH + H(+)</text>
        <dbReference type="Rhea" id="RHEA:11708"/>
        <dbReference type="ChEBI" id="CHEBI:15377"/>
        <dbReference type="ChEBI" id="CHEBI:15378"/>
        <dbReference type="ChEBI" id="CHEBI:57464"/>
        <dbReference type="ChEBI" id="CHEBI:57540"/>
        <dbReference type="ChEBI" id="CHEBI:57945"/>
        <dbReference type="ChEBI" id="CHEBI:58053"/>
        <dbReference type="EC" id="1.1.1.205"/>
    </reaction>
</comment>
<dbReference type="RefSeq" id="WP_234136663.1">
    <property type="nucleotide sequence ID" value="NZ_JAKOEM010000001.1"/>
</dbReference>
<organism evidence="16 17">
    <name type="scientific">Ruegeria alba</name>
    <dbReference type="NCBI Taxonomy" id="2916756"/>
    <lineage>
        <taxon>Bacteria</taxon>
        <taxon>Pseudomonadati</taxon>
        <taxon>Pseudomonadota</taxon>
        <taxon>Alphaproteobacteria</taxon>
        <taxon>Rhodobacterales</taxon>
        <taxon>Roseobacteraceae</taxon>
        <taxon>Ruegeria</taxon>
    </lineage>
</organism>
<evidence type="ECO:0000313" key="16">
    <source>
        <dbReference type="EMBL" id="MCG6556945.1"/>
    </source>
</evidence>
<dbReference type="CDD" id="cd00381">
    <property type="entry name" value="IMPDH"/>
    <property type="match status" value="1"/>
</dbReference>
<evidence type="ECO:0000256" key="5">
    <source>
        <dbReference type="ARBA" id="ARBA00022755"/>
    </source>
</evidence>
<dbReference type="PANTHER" id="PTHR11911:SF111">
    <property type="entry name" value="INOSINE-5'-MONOPHOSPHATE DEHYDROGENASE"/>
    <property type="match status" value="1"/>
</dbReference>
<feature type="binding site" evidence="11">
    <location>
        <position position="466"/>
    </location>
    <ligand>
        <name>K(+)</name>
        <dbReference type="ChEBI" id="CHEBI:29103"/>
        <note>ligand shared between two tetrameric partners</note>
    </ligand>
</feature>
<proteinExistence type="inferred from homology"/>
<comment type="cofactor">
    <cofactor evidence="1 11">
        <name>K(+)</name>
        <dbReference type="ChEBI" id="CHEBI:29103"/>
    </cofactor>
</comment>
<evidence type="ECO:0000259" key="15">
    <source>
        <dbReference type="PROSITE" id="PS51371"/>
    </source>
</evidence>
<keyword evidence="8 11" id="KW-0520">NAD</keyword>
<dbReference type="CDD" id="cd04601">
    <property type="entry name" value="CBS_pair_IMPDH"/>
    <property type="match status" value="1"/>
</dbReference>
<comment type="caution">
    <text evidence="11">Lacks conserved residue(s) required for the propagation of feature annotation.</text>
</comment>
<feature type="domain" description="CBS" evidence="15">
    <location>
        <begin position="91"/>
        <end position="147"/>
    </location>
</feature>
<feature type="binding site" evidence="11">
    <location>
        <position position="245"/>
    </location>
    <ligand>
        <name>NAD(+)</name>
        <dbReference type="ChEBI" id="CHEBI:57540"/>
    </ligand>
</feature>
<dbReference type="PROSITE" id="PS51371">
    <property type="entry name" value="CBS"/>
    <property type="match status" value="2"/>
</dbReference>
<feature type="binding site" description="in other chain" evidence="11">
    <location>
        <position position="302"/>
    </location>
    <ligand>
        <name>K(+)</name>
        <dbReference type="ChEBI" id="CHEBI:29103"/>
        <note>ligand shared between two tetrameric partners</note>
    </ligand>
</feature>
<comment type="activity regulation">
    <text evidence="11">Mycophenolic acid (MPA) is a non-competitive inhibitor that prevents formation of the closed enzyme conformation by binding to the same site as the amobile flap. In contrast, mizoribine monophosphate (MZP) is a competitive inhibitor that induces the closed conformation. MPA is a potent inhibitor of mammalian IMPDHs but a poor inhibitor of the bacterial enzymes. MZP is a more potent inhibitor of bacterial IMPDH.</text>
</comment>
<evidence type="ECO:0000256" key="2">
    <source>
        <dbReference type="ARBA" id="ARBA00005502"/>
    </source>
</evidence>
<evidence type="ECO:0000256" key="11">
    <source>
        <dbReference type="HAMAP-Rule" id="MF_01964"/>
    </source>
</evidence>
<dbReference type="HAMAP" id="MF_01964">
    <property type="entry name" value="IMPDH"/>
    <property type="match status" value="1"/>
</dbReference>
<feature type="active site" description="Proton acceptor" evidence="11">
    <location>
        <position position="396"/>
    </location>
</feature>
<dbReference type="InterPro" id="IPR000644">
    <property type="entry name" value="CBS_dom"/>
</dbReference>
<evidence type="ECO:0000256" key="12">
    <source>
        <dbReference type="PROSITE-ProRule" id="PRU00703"/>
    </source>
</evidence>
<evidence type="ECO:0000256" key="13">
    <source>
        <dbReference type="RuleBase" id="RU003927"/>
    </source>
</evidence>
<evidence type="ECO:0000256" key="14">
    <source>
        <dbReference type="RuleBase" id="RU003928"/>
    </source>
</evidence>
<dbReference type="PANTHER" id="PTHR11911">
    <property type="entry name" value="INOSINE-5-MONOPHOSPHATE DEHYDROGENASE RELATED"/>
    <property type="match status" value="1"/>
</dbReference>
<dbReference type="Pfam" id="PF00571">
    <property type="entry name" value="CBS"/>
    <property type="match status" value="2"/>
</dbReference>
<feature type="binding site" evidence="11">
    <location>
        <begin position="356"/>
        <end position="357"/>
    </location>
    <ligand>
        <name>IMP</name>
        <dbReference type="ChEBI" id="CHEBI:58053"/>
    </ligand>
</feature>
<evidence type="ECO:0000313" key="17">
    <source>
        <dbReference type="Proteomes" id="UP001165279"/>
    </source>
</evidence>
<keyword evidence="17" id="KW-1185">Reference proteome</keyword>
<dbReference type="InterPro" id="IPR015875">
    <property type="entry name" value="IMP_DH/GMP_Rdtase_CS"/>
</dbReference>
<dbReference type="SUPFAM" id="SSF51412">
    <property type="entry name" value="Inosine monophosphate dehydrogenase (IMPDH)"/>
    <property type="match status" value="1"/>
</dbReference>
<comment type="caution">
    <text evidence="16">The sequence shown here is derived from an EMBL/GenBank/DDBJ whole genome shotgun (WGS) entry which is preliminary data.</text>
</comment>
<dbReference type="PIRSF" id="PIRSF000130">
    <property type="entry name" value="IMPDH"/>
    <property type="match status" value="1"/>
</dbReference>